<dbReference type="Proteomes" id="UP000029995">
    <property type="component" value="Unassembled WGS sequence"/>
</dbReference>
<evidence type="ECO:0008006" key="4">
    <source>
        <dbReference type="Google" id="ProtNLM"/>
    </source>
</evidence>
<proteinExistence type="predicted"/>
<evidence type="ECO:0000256" key="1">
    <source>
        <dbReference type="SAM" id="SignalP"/>
    </source>
</evidence>
<dbReference type="EMBL" id="JANX01000440">
    <property type="protein sequence ID" value="KGM31776.1"/>
    <property type="molecule type" value="Genomic_DNA"/>
</dbReference>
<protein>
    <recommendedName>
        <fullName evidence="4">Toxin co-regulated pilus biosynthesis protein Q C-terminal domain-containing protein</fullName>
    </recommendedName>
</protein>
<feature type="signal peptide" evidence="1">
    <location>
        <begin position="1"/>
        <end position="20"/>
    </location>
</feature>
<keyword evidence="1" id="KW-0732">Signal</keyword>
<evidence type="ECO:0000313" key="3">
    <source>
        <dbReference type="Proteomes" id="UP000029995"/>
    </source>
</evidence>
<evidence type="ECO:0000313" key="2">
    <source>
        <dbReference type="EMBL" id="KGM31776.1"/>
    </source>
</evidence>
<reference evidence="2 3" key="1">
    <citation type="submission" date="2014-01" db="EMBL/GenBank/DDBJ databases">
        <title>Genome sequence determination for a cystic fibrosis isolate, Inquilinus limosus.</title>
        <authorList>
            <person name="Pino M."/>
            <person name="Di Conza J."/>
            <person name="Gutkind G."/>
        </authorList>
    </citation>
    <scope>NUCLEOTIDE SEQUENCE [LARGE SCALE GENOMIC DNA]</scope>
    <source>
        <strain evidence="2 3">MP06</strain>
    </source>
</reference>
<comment type="caution">
    <text evidence="2">The sequence shown here is derived from an EMBL/GenBank/DDBJ whole genome shotgun (WGS) entry which is preliminary data.</text>
</comment>
<accession>A0A0A0CZ81</accession>
<sequence length="173" mass="18208">MMRFAAGILVAAALSWPALAEESPIDFVSGPLAGAAARNAKHSEAQASEGSGVVRSDTATFEAGGLFAFVDWSRLPGGYHWRSSDRLGSLTAWLQGALKATGYTVLRGDRTTVNSYLTQYRIISLTGSADRCGVFDMQRANHLIQGAVCVPNGADVPLLAVLRGLSIDNVIGP</sequence>
<dbReference type="AlphaFoldDB" id="A0A0A0CZ81"/>
<gene>
    <name evidence="2" type="ORF">P409_25245</name>
</gene>
<feature type="chain" id="PRO_5001968260" description="Toxin co-regulated pilus biosynthesis protein Q C-terminal domain-containing protein" evidence="1">
    <location>
        <begin position="21"/>
        <end position="173"/>
    </location>
</feature>
<name>A0A0A0CZ81_9PROT</name>
<organism evidence="2 3">
    <name type="scientific">Inquilinus limosus MP06</name>
    <dbReference type="NCBI Taxonomy" id="1398085"/>
    <lineage>
        <taxon>Bacteria</taxon>
        <taxon>Pseudomonadati</taxon>
        <taxon>Pseudomonadota</taxon>
        <taxon>Alphaproteobacteria</taxon>
        <taxon>Rhodospirillales</taxon>
        <taxon>Rhodospirillaceae</taxon>
        <taxon>Inquilinus</taxon>
    </lineage>
</organism>